<evidence type="ECO:0000313" key="2">
    <source>
        <dbReference type="EMBL" id="KOT42577.1"/>
    </source>
</evidence>
<dbReference type="InterPro" id="IPR036291">
    <property type="entry name" value="NAD(P)-bd_dom_sf"/>
</dbReference>
<dbReference type="Proteomes" id="UP000037773">
    <property type="component" value="Unassembled WGS sequence"/>
</dbReference>
<name>A0A0M8QSP2_9ACTN</name>
<protein>
    <submittedName>
        <fullName evidence="2">Uncharacterized protein</fullName>
    </submittedName>
</protein>
<dbReference type="AlphaFoldDB" id="A0A0M8QSP2"/>
<evidence type="ECO:0000256" key="1">
    <source>
        <dbReference type="SAM" id="MobiDB-lite"/>
    </source>
</evidence>
<sequence length="128" mass="13622">MPAYTGVQARFHARAICRVRPTRQIRFAGRDPAKAVALAEELPAVLVGEARAVPTCAEALDGADIAAATTHTVEPVIRRSRLTLLRPAPTPAAGMDPRCSPRPGPERPVPLRGVLLHAAERRAAAPSR</sequence>
<gene>
    <name evidence="2" type="ORF">ADK41_07010</name>
</gene>
<dbReference type="EMBL" id="LGCN01000074">
    <property type="protein sequence ID" value="KOT42577.1"/>
    <property type="molecule type" value="Genomic_DNA"/>
</dbReference>
<evidence type="ECO:0000313" key="3">
    <source>
        <dbReference type="Proteomes" id="UP000037773"/>
    </source>
</evidence>
<keyword evidence="3" id="KW-1185">Reference proteome</keyword>
<comment type="caution">
    <text evidence="2">The sequence shown here is derived from an EMBL/GenBank/DDBJ whole genome shotgun (WGS) entry which is preliminary data.</text>
</comment>
<accession>A0A0M8QSP2</accession>
<dbReference type="InterPro" id="IPR003462">
    <property type="entry name" value="ODC_Mu_crystall"/>
</dbReference>
<reference evidence="2 3" key="1">
    <citation type="submission" date="2015-07" db="EMBL/GenBank/DDBJ databases">
        <authorList>
            <person name="Noorani M."/>
        </authorList>
    </citation>
    <scope>NUCLEOTIDE SEQUENCE [LARGE SCALE GENOMIC DNA]</scope>
    <source>
        <strain evidence="2 3">NRRL B-24567</strain>
    </source>
</reference>
<dbReference type="Pfam" id="PF02423">
    <property type="entry name" value="OCD_Mu_crystall"/>
    <property type="match status" value="1"/>
</dbReference>
<dbReference type="Gene3D" id="3.40.50.720">
    <property type="entry name" value="NAD(P)-binding Rossmann-like Domain"/>
    <property type="match status" value="1"/>
</dbReference>
<proteinExistence type="predicted"/>
<organism evidence="2 3">
    <name type="scientific">Streptomyces caelestis</name>
    <dbReference type="NCBI Taxonomy" id="36816"/>
    <lineage>
        <taxon>Bacteria</taxon>
        <taxon>Bacillati</taxon>
        <taxon>Actinomycetota</taxon>
        <taxon>Actinomycetes</taxon>
        <taxon>Kitasatosporales</taxon>
        <taxon>Streptomycetaceae</taxon>
        <taxon>Streptomyces</taxon>
    </lineage>
</organism>
<dbReference type="PATRIC" id="fig|36816.3.peg.1500"/>
<dbReference type="SUPFAM" id="SSF51735">
    <property type="entry name" value="NAD(P)-binding Rossmann-fold domains"/>
    <property type="match status" value="1"/>
</dbReference>
<feature type="region of interest" description="Disordered" evidence="1">
    <location>
        <begin position="86"/>
        <end position="110"/>
    </location>
</feature>